<dbReference type="Proteomes" id="UP001177260">
    <property type="component" value="Unassembled WGS sequence"/>
</dbReference>
<keyword evidence="2" id="KW-1185">Reference proteome</keyword>
<sequence length="674" mass="75508">MAAVFIPPSPQTSYNMSTRRPLANVPNATNSPHRMGLVPAKRSRPGNGPVEIPYGQPPPKKQVVDGPEVDGRSPTRTRSSAYQNNDSKQLFTRRTNNTQPSAFERKLVAARDKDRQPQNRASRHEKPSAETIDSIRQWQRHYRKAFPQFVFYFDSIPEDLRSKCSRQVNALGAREEKFFSRLVTHVVTSRPIPPEHEGPNPPELARLADQAESVDQVAADGSLQTVNPSLLEKNADPHLHMSMKNDARREPTNMDVLYRARQMGMKIWAIEKLQRMIATINDGELGGHSGHSTRNANAGGHTKARGDADLSQVLQNELMSGSSDRNPLSVLKDLVMFKGPFIYIHDMDEKTRPVMVREYPKVARRQDGIWPQFRSAPLGKCPFVEEAPTKKETERQRARQKEREKKAFSKPAPIAATHDIKPKAPEDTAGKVENPEADREASPRDEPEGAVSQRKQPEMQEMQPTRPLSPKKSSESLIPPQLNRSGPFYLGREPAASGVQPSNITSAIRSQMVSSTAAAPGAKAGVSKEVHELKRKVLEKSNGGFSAGTGLSHHPVDPSTAMKAARNQASRQGKPNPPEKLGHVIEEETTQSEGNGATKHRPSLRRSSSQKKKDRRRDPKPGYCENCRDKFDDFDEHVLTRKHRKFALNTSNWAELDSLLFQLQRPLKEEYDYV</sequence>
<dbReference type="EMBL" id="JAOPJF010000004">
    <property type="protein sequence ID" value="KAK1149235.1"/>
    <property type="molecule type" value="Genomic_DNA"/>
</dbReference>
<reference evidence="1 2" key="1">
    <citation type="journal article" date="2023" name="ACS Omega">
        <title>Identification of the Neoaspergillic Acid Biosynthesis Gene Cluster by Establishing an In Vitro CRISPR-Ribonucleoprotein Genetic System in Aspergillus melleus.</title>
        <authorList>
            <person name="Yuan B."/>
            <person name="Grau M.F."/>
            <person name="Murata R.M."/>
            <person name="Torok T."/>
            <person name="Venkateswaran K."/>
            <person name="Stajich J.E."/>
            <person name="Wang C.C.C."/>
        </authorList>
    </citation>
    <scope>NUCLEOTIDE SEQUENCE [LARGE SCALE GENOMIC DNA]</scope>
    <source>
        <strain evidence="1 2">IMV 1140</strain>
    </source>
</reference>
<organism evidence="1 2">
    <name type="scientific">Aspergillus melleus</name>
    <dbReference type="NCBI Taxonomy" id="138277"/>
    <lineage>
        <taxon>Eukaryota</taxon>
        <taxon>Fungi</taxon>
        <taxon>Dikarya</taxon>
        <taxon>Ascomycota</taxon>
        <taxon>Pezizomycotina</taxon>
        <taxon>Eurotiomycetes</taxon>
        <taxon>Eurotiomycetidae</taxon>
        <taxon>Eurotiales</taxon>
        <taxon>Aspergillaceae</taxon>
        <taxon>Aspergillus</taxon>
        <taxon>Aspergillus subgen. Circumdati</taxon>
    </lineage>
</organism>
<comment type="caution">
    <text evidence="1">The sequence shown here is derived from an EMBL/GenBank/DDBJ whole genome shotgun (WGS) entry which is preliminary data.</text>
</comment>
<evidence type="ECO:0000313" key="1">
    <source>
        <dbReference type="EMBL" id="KAK1149235.1"/>
    </source>
</evidence>
<evidence type="ECO:0000313" key="2">
    <source>
        <dbReference type="Proteomes" id="UP001177260"/>
    </source>
</evidence>
<gene>
    <name evidence="1" type="primary">DBF4</name>
    <name evidence="1" type="ORF">N8T08_006455</name>
</gene>
<proteinExistence type="predicted"/>
<protein>
    <submittedName>
        <fullName evidence="1">Cdc7p-Dbf4p kinase complex regulatory subunit</fullName>
    </submittedName>
</protein>
<accession>A0ACC3BEH9</accession>
<name>A0ACC3BEH9_9EURO</name>